<accession>A0A485LP64</accession>
<evidence type="ECO:0000256" key="1">
    <source>
        <dbReference type="ARBA" id="ARBA00022737"/>
    </source>
</evidence>
<dbReference type="InterPro" id="IPR002885">
    <property type="entry name" value="PPR_rpt"/>
</dbReference>
<evidence type="ECO:0000313" key="6">
    <source>
        <dbReference type="Proteomes" id="UP000332933"/>
    </source>
</evidence>
<gene>
    <name evidence="5" type="primary">Aste57867_23870</name>
    <name evidence="4" type="ORF">As57867_023797</name>
    <name evidence="5" type="ORF">ASTE57867_23870</name>
</gene>
<feature type="repeat" description="PPR" evidence="2">
    <location>
        <begin position="308"/>
        <end position="342"/>
    </location>
</feature>
<reference evidence="5 6" key="1">
    <citation type="submission" date="2019-03" db="EMBL/GenBank/DDBJ databases">
        <authorList>
            <person name="Gaulin E."/>
            <person name="Dumas B."/>
        </authorList>
    </citation>
    <scope>NUCLEOTIDE SEQUENCE [LARGE SCALE GENOMIC DNA]</scope>
    <source>
        <strain evidence="5">CBS 568.67</strain>
    </source>
</reference>
<dbReference type="NCBIfam" id="TIGR00756">
    <property type="entry name" value="PPR"/>
    <property type="match status" value="2"/>
</dbReference>
<evidence type="ECO:0000256" key="2">
    <source>
        <dbReference type="PROSITE-ProRule" id="PRU00708"/>
    </source>
</evidence>
<evidence type="ECO:0000313" key="5">
    <source>
        <dbReference type="EMBL" id="VFU00513.1"/>
    </source>
</evidence>
<keyword evidence="6" id="KW-1185">Reference proteome</keyword>
<dbReference type="PROSITE" id="PS51375">
    <property type="entry name" value="PPR"/>
    <property type="match status" value="3"/>
</dbReference>
<feature type="repeat" description="PPR" evidence="2">
    <location>
        <begin position="236"/>
        <end position="270"/>
    </location>
</feature>
<dbReference type="EMBL" id="VJMH01007320">
    <property type="protein sequence ID" value="KAF0684140.1"/>
    <property type="molecule type" value="Genomic_DNA"/>
</dbReference>
<dbReference type="GO" id="GO:0003729">
    <property type="term" value="F:mRNA binding"/>
    <property type="evidence" value="ECO:0007669"/>
    <property type="project" value="TreeGrafter"/>
</dbReference>
<proteinExistence type="predicted"/>
<dbReference type="SUPFAM" id="SSF48452">
    <property type="entry name" value="TPR-like"/>
    <property type="match status" value="1"/>
</dbReference>
<feature type="domain" description="PROP1-like PPR" evidence="3">
    <location>
        <begin position="243"/>
        <end position="394"/>
    </location>
</feature>
<dbReference type="Pfam" id="PF13812">
    <property type="entry name" value="PPR_3"/>
    <property type="match status" value="1"/>
</dbReference>
<dbReference type="PANTHER" id="PTHR47938:SF35">
    <property type="entry name" value="PENTATRICOPEPTIDE REPEAT-CONTAINING PROTEIN 4, MITOCHONDRIAL-RELATED"/>
    <property type="match status" value="1"/>
</dbReference>
<organism evidence="5 6">
    <name type="scientific">Aphanomyces stellatus</name>
    <dbReference type="NCBI Taxonomy" id="120398"/>
    <lineage>
        <taxon>Eukaryota</taxon>
        <taxon>Sar</taxon>
        <taxon>Stramenopiles</taxon>
        <taxon>Oomycota</taxon>
        <taxon>Saprolegniomycetes</taxon>
        <taxon>Saprolegniales</taxon>
        <taxon>Verrucalvaceae</taxon>
        <taxon>Aphanomyces</taxon>
    </lineage>
</organism>
<name>A0A485LP64_9STRA</name>
<dbReference type="EMBL" id="CAADRA010007346">
    <property type="protein sequence ID" value="VFU00513.1"/>
    <property type="molecule type" value="Genomic_DNA"/>
</dbReference>
<dbReference type="Gene3D" id="1.25.40.10">
    <property type="entry name" value="Tetratricopeptide repeat domain"/>
    <property type="match status" value="2"/>
</dbReference>
<dbReference type="InterPro" id="IPR011990">
    <property type="entry name" value="TPR-like_helical_dom_sf"/>
</dbReference>
<dbReference type="Pfam" id="PF17177">
    <property type="entry name" value="PPR_long"/>
    <property type="match status" value="1"/>
</dbReference>
<sequence length="558" mass="62085">MIRQVSKNSSTLLRAALRVTASSQTNNLASSTVAPWMTRAKSSLPTASVSASSTVQVPPLSLTKSVAAASTDDSLPEGFFIDPKQFDFPFPPAQYEVPGKHNHGKRVSQWMYKHVEGLLTTSAGRLDHEAMTDLIIMLTQCNYYREAMGALQFARQNNCKPRITAYSRIISSCYTHERFELALQVFDVMRRDGYIPSFVTYSRSLSSATKANQHGMVLQLFRDLMTDCTSLSAEAQSIACNTLLNSCARNDDYATATWLLEEMRVRHIPMTHSTYNSFLLCVCKSSESTFVELKAIIQEMSDHGMNMSTGAFLSAISACAKWKKWDTVIVLYEKMRSENHVPFVVTTAAAMMAYVKQGMPDKTIALAVENAANGTDLNTFAKQAVITAHLHLGSNEEGLRLCEEMLAVPARDESFLGLVYKLKVQILIALNRIDDALALLEESKGLMDKTINCYRPLILHYAALRQYDEASKYCQILLESNQYVSSSDWIQALSVSIALPDKSSYWEFRRALEVRGPDNLGSIPAELFLESSKVHKQTVATGSSHSKKLLSPKLLKLL</sequence>
<dbReference type="OrthoDB" id="5588846at2759"/>
<keyword evidence="1" id="KW-0677">Repeat</keyword>
<dbReference type="Proteomes" id="UP000332933">
    <property type="component" value="Unassembled WGS sequence"/>
</dbReference>
<evidence type="ECO:0000259" key="3">
    <source>
        <dbReference type="Pfam" id="PF17177"/>
    </source>
</evidence>
<protein>
    <submittedName>
        <fullName evidence="5">Aste57867_23870 protein</fullName>
    </submittedName>
</protein>
<evidence type="ECO:0000313" key="4">
    <source>
        <dbReference type="EMBL" id="KAF0684140.1"/>
    </source>
</evidence>
<reference evidence="4" key="2">
    <citation type="submission" date="2019-06" db="EMBL/GenBank/DDBJ databases">
        <title>Genomics analysis of Aphanomyces spp. identifies a new class of oomycete effector associated with host adaptation.</title>
        <authorList>
            <person name="Gaulin E."/>
        </authorList>
    </citation>
    <scope>NUCLEOTIDE SEQUENCE</scope>
    <source>
        <strain evidence="4">CBS 578.67</strain>
    </source>
</reference>
<feature type="repeat" description="PPR" evidence="2">
    <location>
        <begin position="162"/>
        <end position="196"/>
    </location>
</feature>
<dbReference type="AlphaFoldDB" id="A0A485LP64"/>
<dbReference type="InterPro" id="IPR033443">
    <property type="entry name" value="PROP1-like_PPR_dom"/>
</dbReference>
<dbReference type="PANTHER" id="PTHR47938">
    <property type="entry name" value="RESPIRATORY COMPLEX I CHAPERONE (CIA84), PUTATIVE (AFU_ORTHOLOGUE AFUA_2G06020)-RELATED"/>
    <property type="match status" value="1"/>
</dbReference>